<feature type="compositionally biased region" description="Low complexity" evidence="12">
    <location>
        <begin position="121"/>
        <end position="135"/>
    </location>
</feature>
<evidence type="ECO:0000313" key="14">
    <source>
        <dbReference type="EnsemblMetazoa" id="G21179.11:cds"/>
    </source>
</evidence>
<keyword evidence="7" id="KW-0805">Transcription regulation</keyword>
<evidence type="ECO:0000256" key="8">
    <source>
        <dbReference type="ARBA" id="ARBA00023125"/>
    </source>
</evidence>
<dbReference type="InterPro" id="IPR036236">
    <property type="entry name" value="Znf_C2H2_sf"/>
</dbReference>
<dbReference type="InterPro" id="IPR039746">
    <property type="entry name" value="FOG"/>
</dbReference>
<keyword evidence="15" id="KW-1185">Reference proteome</keyword>
<dbReference type="GO" id="GO:0045944">
    <property type="term" value="P:positive regulation of transcription by RNA polymerase II"/>
    <property type="evidence" value="ECO:0007669"/>
    <property type="project" value="TreeGrafter"/>
</dbReference>
<dbReference type="EnsemblMetazoa" id="G21179.11">
    <property type="protein sequence ID" value="G21179.11:cds"/>
    <property type="gene ID" value="G21179"/>
</dbReference>
<evidence type="ECO:0000256" key="12">
    <source>
        <dbReference type="SAM" id="MobiDB-lite"/>
    </source>
</evidence>
<dbReference type="SUPFAM" id="SSF57667">
    <property type="entry name" value="beta-beta-alpha zinc fingers"/>
    <property type="match status" value="1"/>
</dbReference>
<evidence type="ECO:0000256" key="7">
    <source>
        <dbReference type="ARBA" id="ARBA00023015"/>
    </source>
</evidence>
<dbReference type="GO" id="GO:0061629">
    <property type="term" value="F:RNA polymerase II-specific DNA-binding transcription factor binding"/>
    <property type="evidence" value="ECO:0007669"/>
    <property type="project" value="InterPro"/>
</dbReference>
<comment type="subcellular location">
    <subcellularLocation>
        <location evidence="1">Nucleus</location>
    </subcellularLocation>
</comment>
<keyword evidence="11" id="KW-0539">Nucleus</keyword>
<evidence type="ECO:0000256" key="2">
    <source>
        <dbReference type="ARBA" id="ARBA00022491"/>
    </source>
</evidence>
<reference evidence="14" key="1">
    <citation type="submission" date="2022-08" db="UniProtKB">
        <authorList>
            <consortium name="EnsemblMetazoa"/>
        </authorList>
    </citation>
    <scope>IDENTIFICATION</scope>
    <source>
        <strain evidence="14">05x7-T-G4-1.051#20</strain>
    </source>
</reference>
<sequence>MRMHGKVHLDNGEEFTDDHMIEIEEPPLMPIKLGDHVSSEAGPIDVEAELIRLKNEPYKRRRSRKHFKLRHAFETSRDDSPPSGWGSELQMPILHILCDSFESLMAHVYNKHPEKIPRDQSSPGSTSRSSPGTTKTPERKSPSPQPDQPVIKTEPQSSAEEEEESRETTDQELVPVKREATTDSEESGNTENIPNETLSSSKRIKEEVQSESSRSPLETSIVNRDLPKSASSSPRSQKSPISRDSTPKTKSENPETVDKKSSLMIPRVDPQMMPYYHVVPAAFHVLPNMVSPVSSQIGQSPKRTDKYCRHCDISFTYKNSYLAHKKYYCSANMSSEEMTSPAQA</sequence>
<keyword evidence="6" id="KW-0862">Zinc</keyword>
<dbReference type="PANTHER" id="PTHR12958">
    <property type="entry name" value="FRIEND OF GATA2-RELATED"/>
    <property type="match status" value="1"/>
</dbReference>
<dbReference type="PROSITE" id="PS51810">
    <property type="entry name" value="ZF_CCHC_FOG"/>
    <property type="match status" value="1"/>
</dbReference>
<feature type="region of interest" description="Disordered" evidence="12">
    <location>
        <begin position="113"/>
        <end position="264"/>
    </location>
</feature>
<dbReference type="AlphaFoldDB" id="A0A8W8JVH5"/>
<dbReference type="GO" id="GO:0005634">
    <property type="term" value="C:nucleus"/>
    <property type="evidence" value="ECO:0007669"/>
    <property type="project" value="UniProtKB-SubCell"/>
</dbReference>
<keyword evidence="3" id="KW-0479">Metal-binding</keyword>
<dbReference type="GO" id="GO:0000122">
    <property type="term" value="P:negative regulation of transcription by RNA polymerase II"/>
    <property type="evidence" value="ECO:0007669"/>
    <property type="project" value="TreeGrafter"/>
</dbReference>
<dbReference type="InterPro" id="IPR034731">
    <property type="entry name" value="Znf_CCHC_FOG"/>
</dbReference>
<keyword evidence="9" id="KW-0010">Activator</keyword>
<organism evidence="14 15">
    <name type="scientific">Magallana gigas</name>
    <name type="common">Pacific oyster</name>
    <name type="synonym">Crassostrea gigas</name>
    <dbReference type="NCBI Taxonomy" id="29159"/>
    <lineage>
        <taxon>Eukaryota</taxon>
        <taxon>Metazoa</taxon>
        <taxon>Spiralia</taxon>
        <taxon>Lophotrochozoa</taxon>
        <taxon>Mollusca</taxon>
        <taxon>Bivalvia</taxon>
        <taxon>Autobranchia</taxon>
        <taxon>Pteriomorphia</taxon>
        <taxon>Ostreida</taxon>
        <taxon>Ostreoidea</taxon>
        <taxon>Ostreidae</taxon>
        <taxon>Magallana</taxon>
    </lineage>
</organism>
<protein>
    <recommendedName>
        <fullName evidence="13">CCHC FOG-type domain-containing protein</fullName>
    </recommendedName>
</protein>
<keyword evidence="4" id="KW-0677">Repeat</keyword>
<evidence type="ECO:0000256" key="11">
    <source>
        <dbReference type="ARBA" id="ARBA00023242"/>
    </source>
</evidence>
<dbReference type="GO" id="GO:0007507">
    <property type="term" value="P:heart development"/>
    <property type="evidence" value="ECO:0007669"/>
    <property type="project" value="TreeGrafter"/>
</dbReference>
<feature type="compositionally biased region" description="Polar residues" evidence="12">
    <location>
        <begin position="210"/>
        <end position="222"/>
    </location>
</feature>
<evidence type="ECO:0000256" key="5">
    <source>
        <dbReference type="ARBA" id="ARBA00022771"/>
    </source>
</evidence>
<dbReference type="GO" id="GO:0008270">
    <property type="term" value="F:zinc ion binding"/>
    <property type="evidence" value="ECO:0007669"/>
    <property type="project" value="UniProtKB-KW"/>
</dbReference>
<evidence type="ECO:0000256" key="3">
    <source>
        <dbReference type="ARBA" id="ARBA00022723"/>
    </source>
</evidence>
<feature type="compositionally biased region" description="Polar residues" evidence="12">
    <location>
        <begin position="189"/>
        <end position="201"/>
    </location>
</feature>
<keyword evidence="10" id="KW-0804">Transcription</keyword>
<proteinExistence type="predicted"/>
<dbReference type="Proteomes" id="UP000005408">
    <property type="component" value="Unassembled WGS sequence"/>
</dbReference>
<evidence type="ECO:0000313" key="15">
    <source>
        <dbReference type="Proteomes" id="UP000005408"/>
    </source>
</evidence>
<dbReference type="GO" id="GO:0030154">
    <property type="term" value="P:cell differentiation"/>
    <property type="evidence" value="ECO:0007669"/>
    <property type="project" value="UniProtKB-ARBA"/>
</dbReference>
<evidence type="ECO:0000256" key="1">
    <source>
        <dbReference type="ARBA" id="ARBA00004123"/>
    </source>
</evidence>
<dbReference type="InterPro" id="IPR059121">
    <property type="entry name" value="CCHC_ZFPM2-like"/>
</dbReference>
<feature type="compositionally biased region" description="Basic and acidic residues" evidence="12">
    <location>
        <begin position="245"/>
        <end position="261"/>
    </location>
</feature>
<name>A0A8W8JVH5_MAGGI</name>
<dbReference type="Pfam" id="PF25445">
    <property type="entry name" value="CCHC_ZFPM2"/>
    <property type="match status" value="1"/>
</dbReference>
<keyword evidence="2" id="KW-0678">Repressor</keyword>
<dbReference type="GO" id="GO:0003677">
    <property type="term" value="F:DNA binding"/>
    <property type="evidence" value="ECO:0007669"/>
    <property type="project" value="UniProtKB-KW"/>
</dbReference>
<feature type="domain" description="CCHC FOG-type" evidence="13">
    <location>
        <begin position="300"/>
        <end position="333"/>
    </location>
</feature>
<accession>A0A8W8JVH5</accession>
<keyword evidence="5" id="KW-0863">Zinc-finger</keyword>
<feature type="compositionally biased region" description="Low complexity" evidence="12">
    <location>
        <begin position="228"/>
        <end position="243"/>
    </location>
</feature>
<evidence type="ECO:0000256" key="4">
    <source>
        <dbReference type="ARBA" id="ARBA00022737"/>
    </source>
</evidence>
<dbReference type="GO" id="GO:0009653">
    <property type="term" value="P:anatomical structure morphogenesis"/>
    <property type="evidence" value="ECO:0007669"/>
    <property type="project" value="UniProtKB-ARBA"/>
</dbReference>
<evidence type="ECO:0000256" key="10">
    <source>
        <dbReference type="ARBA" id="ARBA00023163"/>
    </source>
</evidence>
<dbReference type="PANTHER" id="PTHR12958:SF3">
    <property type="entry name" value="ZINC FINGER PROTEIN USH"/>
    <property type="match status" value="1"/>
</dbReference>
<evidence type="ECO:0000259" key="13">
    <source>
        <dbReference type="PROSITE" id="PS51810"/>
    </source>
</evidence>
<keyword evidence="8" id="KW-0238">DNA-binding</keyword>
<evidence type="ECO:0000256" key="6">
    <source>
        <dbReference type="ARBA" id="ARBA00022833"/>
    </source>
</evidence>
<evidence type="ECO:0000256" key="9">
    <source>
        <dbReference type="ARBA" id="ARBA00023159"/>
    </source>
</evidence>